<reference evidence="7" key="1">
    <citation type="submission" date="2022-03" db="EMBL/GenBank/DDBJ databases">
        <title>Genome Identification and Characterization of new species Bdellovibrio reynosense LBG001 sp. nov. from a Mexico soil sample.</title>
        <authorList>
            <person name="Camilli A."/>
            <person name="Ajao Y."/>
            <person name="Guo X."/>
        </authorList>
    </citation>
    <scope>NUCLEOTIDE SEQUENCE</scope>
    <source>
        <strain evidence="7">LBG001</strain>
    </source>
</reference>
<feature type="transmembrane region" description="Helical" evidence="5">
    <location>
        <begin position="72"/>
        <end position="96"/>
    </location>
</feature>
<keyword evidence="2 5" id="KW-0812">Transmembrane</keyword>
<dbReference type="InterPro" id="IPR050307">
    <property type="entry name" value="Sterol_Desaturase_Related"/>
</dbReference>
<evidence type="ECO:0000256" key="5">
    <source>
        <dbReference type="SAM" id="Phobius"/>
    </source>
</evidence>
<name>A0ABY4C8Z9_9BACT</name>
<dbReference type="InterPro" id="IPR006694">
    <property type="entry name" value="Fatty_acid_hydroxylase"/>
</dbReference>
<evidence type="ECO:0000256" key="4">
    <source>
        <dbReference type="ARBA" id="ARBA00023136"/>
    </source>
</evidence>
<proteinExistence type="predicted"/>
<feature type="domain" description="Fatty acid hydroxylase" evidence="6">
    <location>
        <begin position="128"/>
        <end position="274"/>
    </location>
</feature>
<keyword evidence="3 5" id="KW-1133">Transmembrane helix</keyword>
<dbReference type="Proteomes" id="UP000830116">
    <property type="component" value="Chromosome"/>
</dbReference>
<evidence type="ECO:0000313" key="7">
    <source>
        <dbReference type="EMBL" id="UOF00944.1"/>
    </source>
</evidence>
<feature type="transmembrane region" description="Helical" evidence="5">
    <location>
        <begin position="22"/>
        <end position="42"/>
    </location>
</feature>
<accession>A0ABY4C8Z9</accession>
<evidence type="ECO:0000256" key="1">
    <source>
        <dbReference type="ARBA" id="ARBA00004370"/>
    </source>
</evidence>
<organism evidence="7 8">
    <name type="scientific">Bdellovibrio reynosensis</name>
    <dbReference type="NCBI Taxonomy" id="2835041"/>
    <lineage>
        <taxon>Bacteria</taxon>
        <taxon>Pseudomonadati</taxon>
        <taxon>Bdellovibrionota</taxon>
        <taxon>Bdellovibrionia</taxon>
        <taxon>Bdellovibrionales</taxon>
        <taxon>Pseudobdellovibrionaceae</taxon>
        <taxon>Bdellovibrio</taxon>
    </lineage>
</organism>
<evidence type="ECO:0000259" key="6">
    <source>
        <dbReference type="Pfam" id="PF04116"/>
    </source>
</evidence>
<evidence type="ECO:0000256" key="2">
    <source>
        <dbReference type="ARBA" id="ARBA00022692"/>
    </source>
</evidence>
<gene>
    <name evidence="7" type="ORF">MNR06_14680</name>
</gene>
<keyword evidence="4 5" id="KW-0472">Membrane</keyword>
<evidence type="ECO:0000313" key="8">
    <source>
        <dbReference type="Proteomes" id="UP000830116"/>
    </source>
</evidence>
<dbReference type="RefSeq" id="WP_243537141.1">
    <property type="nucleotide sequence ID" value="NZ_CP093442.1"/>
</dbReference>
<sequence>MTDSWTRLQKLLFQFDEPTSRLYHVNVLSSLIFILIVIWLVGRQKNVSLSHLFKKWVLRRRYWWNRSTKQDYLIYLINAGLKSLLLVPLFEFSFQISQFVIRLLAPLNNGDVMNTPTSSGLILLFTLGVFAWDDFLRFFHHWLMHKFPFLWEFHKFHHSARVLTPVTLYRTHPVESAMAILRNSLSLGVSIGLFIFIFGSSFSVWTLLGINGFGFIFNLVGANLRHSHIPLSFGPLEWLLISPIQHQVHHSKNQEHYDKNFGVSLAVWDALFGTLVFSKSVGKLKFGINERYRSALWRHYLEPFATAFKKNK</sequence>
<keyword evidence="8" id="KW-1185">Reference proteome</keyword>
<feature type="transmembrane region" description="Helical" evidence="5">
    <location>
        <begin position="116"/>
        <end position="136"/>
    </location>
</feature>
<dbReference type="Pfam" id="PF04116">
    <property type="entry name" value="FA_hydroxylase"/>
    <property type="match status" value="1"/>
</dbReference>
<comment type="subcellular location">
    <subcellularLocation>
        <location evidence="1">Membrane</location>
    </subcellularLocation>
</comment>
<feature type="transmembrane region" description="Helical" evidence="5">
    <location>
        <begin position="179"/>
        <end position="198"/>
    </location>
</feature>
<protein>
    <submittedName>
        <fullName evidence="7">Sterol desaturase family protein</fullName>
    </submittedName>
</protein>
<dbReference type="EMBL" id="CP093442">
    <property type="protein sequence ID" value="UOF00944.1"/>
    <property type="molecule type" value="Genomic_DNA"/>
</dbReference>
<dbReference type="PANTHER" id="PTHR11863">
    <property type="entry name" value="STEROL DESATURASE"/>
    <property type="match status" value="1"/>
</dbReference>
<evidence type="ECO:0000256" key="3">
    <source>
        <dbReference type="ARBA" id="ARBA00022989"/>
    </source>
</evidence>